<keyword evidence="3" id="KW-1185">Reference proteome</keyword>
<feature type="transmembrane region" description="Helical" evidence="1">
    <location>
        <begin position="12"/>
        <end position="34"/>
    </location>
</feature>
<keyword evidence="1" id="KW-0812">Transmembrane</keyword>
<evidence type="ECO:0000256" key="1">
    <source>
        <dbReference type="SAM" id="Phobius"/>
    </source>
</evidence>
<accession>A0A9W6LQ22</accession>
<proteinExistence type="predicted"/>
<organism evidence="2 3">
    <name type="scientific">Propionigenium maris DSM 9537</name>
    <dbReference type="NCBI Taxonomy" id="1123000"/>
    <lineage>
        <taxon>Bacteria</taxon>
        <taxon>Fusobacteriati</taxon>
        <taxon>Fusobacteriota</taxon>
        <taxon>Fusobacteriia</taxon>
        <taxon>Fusobacteriales</taxon>
        <taxon>Fusobacteriaceae</taxon>
        <taxon>Propionigenium</taxon>
    </lineage>
</organism>
<sequence length="144" mass="15975">MSFKGVFKKIIKVTNTISIIGGVIGIIILAFFFLSGDSSANKQAYIDVVKGIEIQGQSMEEVVEEIMYLRNGRDPSADWDIVGETDQGKVVTATGKTNKVTFYTIKNGDYIQLDANNIIIEGEGYETISLSQMYYNKLTGQVNW</sequence>
<keyword evidence="1" id="KW-0472">Membrane</keyword>
<evidence type="ECO:0000313" key="2">
    <source>
        <dbReference type="EMBL" id="GLI57785.1"/>
    </source>
</evidence>
<keyword evidence="1" id="KW-1133">Transmembrane helix</keyword>
<gene>
    <name evidence="2" type="ORF">PM10SUCC1_32990</name>
</gene>
<protein>
    <submittedName>
        <fullName evidence="2">Uncharacterized protein</fullName>
    </submittedName>
</protein>
<dbReference type="Proteomes" id="UP001144471">
    <property type="component" value="Unassembled WGS sequence"/>
</dbReference>
<name>A0A9W6LQ22_9FUSO</name>
<evidence type="ECO:0000313" key="3">
    <source>
        <dbReference type="Proteomes" id="UP001144471"/>
    </source>
</evidence>
<dbReference type="EMBL" id="BSDY01000024">
    <property type="protein sequence ID" value="GLI57785.1"/>
    <property type="molecule type" value="Genomic_DNA"/>
</dbReference>
<reference evidence="2" key="1">
    <citation type="submission" date="2022-12" db="EMBL/GenBank/DDBJ databases">
        <title>Reference genome sequencing for broad-spectrum identification of bacterial and archaeal isolates by mass spectrometry.</title>
        <authorList>
            <person name="Sekiguchi Y."/>
            <person name="Tourlousse D.M."/>
        </authorList>
    </citation>
    <scope>NUCLEOTIDE SEQUENCE</scope>
    <source>
        <strain evidence="2">10succ1</strain>
    </source>
</reference>
<comment type="caution">
    <text evidence="2">The sequence shown here is derived from an EMBL/GenBank/DDBJ whole genome shotgun (WGS) entry which is preliminary data.</text>
</comment>
<dbReference type="AlphaFoldDB" id="A0A9W6LQ22"/>
<dbReference type="RefSeq" id="WP_281837461.1">
    <property type="nucleotide sequence ID" value="NZ_BSDY01000024.1"/>
</dbReference>